<keyword evidence="10" id="KW-1185">Reference proteome</keyword>
<dbReference type="InterPro" id="IPR020568">
    <property type="entry name" value="Ribosomal_Su5_D2-typ_SF"/>
</dbReference>
<evidence type="ECO:0000256" key="6">
    <source>
        <dbReference type="ARBA" id="ARBA00023102"/>
    </source>
</evidence>
<feature type="compositionally biased region" description="Polar residues" evidence="8">
    <location>
        <begin position="1"/>
        <end position="17"/>
    </location>
</feature>
<protein>
    <recommendedName>
        <fullName evidence="4">imidazoleglycerol-phosphate dehydratase</fullName>
        <ecNumber evidence="4">4.2.1.19</ecNumber>
    </recommendedName>
</protein>
<dbReference type="OrthoDB" id="447729at2759"/>
<organism evidence="9 10">
    <name type="scientific">Actinidia rufa</name>
    <dbReference type="NCBI Taxonomy" id="165716"/>
    <lineage>
        <taxon>Eukaryota</taxon>
        <taxon>Viridiplantae</taxon>
        <taxon>Streptophyta</taxon>
        <taxon>Embryophyta</taxon>
        <taxon>Tracheophyta</taxon>
        <taxon>Spermatophyta</taxon>
        <taxon>Magnoliopsida</taxon>
        <taxon>eudicotyledons</taxon>
        <taxon>Gunneridae</taxon>
        <taxon>Pentapetalae</taxon>
        <taxon>asterids</taxon>
        <taxon>Ericales</taxon>
        <taxon>Actinidiaceae</taxon>
        <taxon>Actinidia</taxon>
    </lineage>
</organism>
<feature type="region of interest" description="Disordered" evidence="8">
    <location>
        <begin position="101"/>
        <end position="120"/>
    </location>
</feature>
<dbReference type="PROSITE" id="PS00954">
    <property type="entry name" value="IGP_DEHYDRATASE_1"/>
    <property type="match status" value="1"/>
</dbReference>
<evidence type="ECO:0000256" key="4">
    <source>
        <dbReference type="ARBA" id="ARBA00012075"/>
    </source>
</evidence>
<comment type="similarity">
    <text evidence="3">Belongs to the imidazoleglycerol-phosphate dehydratase family.</text>
</comment>
<reference evidence="9 10" key="1">
    <citation type="submission" date="2019-07" db="EMBL/GenBank/DDBJ databases">
        <title>De Novo Assembly of kiwifruit Actinidia rufa.</title>
        <authorList>
            <person name="Sugita-Konishi S."/>
            <person name="Sato K."/>
            <person name="Mori E."/>
            <person name="Abe Y."/>
            <person name="Kisaki G."/>
            <person name="Hamano K."/>
            <person name="Suezawa K."/>
            <person name="Otani M."/>
            <person name="Fukuda T."/>
            <person name="Manabe T."/>
            <person name="Gomi K."/>
            <person name="Tabuchi M."/>
            <person name="Akimitsu K."/>
            <person name="Kataoka I."/>
        </authorList>
    </citation>
    <scope>NUCLEOTIDE SEQUENCE [LARGE SCALE GENOMIC DNA]</scope>
    <source>
        <strain evidence="10">cv. Fuchu</strain>
    </source>
</reference>
<dbReference type="EMBL" id="BJWL01000029">
    <property type="protein sequence ID" value="GFZ22044.1"/>
    <property type="molecule type" value="Genomic_DNA"/>
</dbReference>
<dbReference type="FunFam" id="3.30.230.40:FF:000003">
    <property type="entry name" value="Imidazoleglycerol-phosphate dehydratase HisB"/>
    <property type="match status" value="1"/>
</dbReference>
<sequence>MQRSSQESNARLSSVSSHPERSPFANTLYVRGQVVKLEPKTEVLVRLALTTGLSLGFVFREDLACLSACDGGGSTERASERERVDCCWFRNSATQMELSLSSHPLSPTSTSSCSSQLPKPRVRVSQTTLIPFRFQPPPLSTHLRRSLRPMDSQRATIARAADNGSPATSPPISTGGRIGEMKRVTKETNVSVRINLDGSGVTDSSTGIPFLDHMLDQLASHGLFDVHVRATGDIHIDDHHTNEDVALAIGTVSS</sequence>
<dbReference type="SUPFAM" id="SSF54211">
    <property type="entry name" value="Ribosomal protein S5 domain 2-like"/>
    <property type="match status" value="1"/>
</dbReference>
<dbReference type="Pfam" id="PF00475">
    <property type="entry name" value="IGPD"/>
    <property type="match status" value="1"/>
</dbReference>
<evidence type="ECO:0000256" key="2">
    <source>
        <dbReference type="ARBA" id="ARBA00005047"/>
    </source>
</evidence>
<keyword evidence="5" id="KW-0028">Amino-acid biosynthesis</keyword>
<keyword evidence="6" id="KW-0368">Histidine biosynthesis</keyword>
<dbReference type="UniPathway" id="UPA00031">
    <property type="reaction ID" value="UER00011"/>
</dbReference>
<evidence type="ECO:0000313" key="9">
    <source>
        <dbReference type="EMBL" id="GFZ22044.1"/>
    </source>
</evidence>
<evidence type="ECO:0000256" key="7">
    <source>
        <dbReference type="ARBA" id="ARBA00023239"/>
    </source>
</evidence>
<dbReference type="GO" id="GO:0004424">
    <property type="term" value="F:imidazoleglycerol-phosphate dehydratase activity"/>
    <property type="evidence" value="ECO:0007669"/>
    <property type="project" value="UniProtKB-EC"/>
</dbReference>
<comment type="caution">
    <text evidence="9">The sequence shown here is derived from an EMBL/GenBank/DDBJ whole genome shotgun (WGS) entry which is preliminary data.</text>
</comment>
<dbReference type="InterPro" id="IPR000807">
    <property type="entry name" value="ImidazoleglycerolP_deHydtase"/>
</dbReference>
<dbReference type="Gene3D" id="3.30.230.40">
    <property type="entry name" value="Imidazole glycerol phosphate dehydratase, domain 1"/>
    <property type="match status" value="1"/>
</dbReference>
<dbReference type="GO" id="GO:0000105">
    <property type="term" value="P:L-histidine biosynthetic process"/>
    <property type="evidence" value="ECO:0007669"/>
    <property type="project" value="UniProtKB-UniPathway"/>
</dbReference>
<keyword evidence="7" id="KW-0456">Lyase</keyword>
<dbReference type="PANTHER" id="PTHR23133">
    <property type="entry name" value="IMIDAZOLEGLYCEROL-PHOSPHATE DEHYDRATASE HIS7"/>
    <property type="match status" value="1"/>
</dbReference>
<evidence type="ECO:0000256" key="5">
    <source>
        <dbReference type="ARBA" id="ARBA00022605"/>
    </source>
</evidence>
<comment type="catalytic activity">
    <reaction evidence="1">
        <text>D-erythro-1-(imidazol-4-yl)glycerol 3-phosphate = 3-(imidazol-4-yl)-2-oxopropyl phosphate + H2O</text>
        <dbReference type="Rhea" id="RHEA:11040"/>
        <dbReference type="ChEBI" id="CHEBI:15377"/>
        <dbReference type="ChEBI" id="CHEBI:57766"/>
        <dbReference type="ChEBI" id="CHEBI:58278"/>
        <dbReference type="EC" id="4.2.1.19"/>
    </reaction>
</comment>
<evidence type="ECO:0000256" key="3">
    <source>
        <dbReference type="ARBA" id="ARBA00007481"/>
    </source>
</evidence>
<gene>
    <name evidence="9" type="ORF">Acr_29g0012060</name>
</gene>
<comment type="pathway">
    <text evidence="2">Amino-acid biosynthesis; L-histidine biosynthesis; L-histidine from 5-phospho-alpha-D-ribose 1-diphosphate: step 6/9.</text>
</comment>
<dbReference type="InterPro" id="IPR038494">
    <property type="entry name" value="IGPD_sf"/>
</dbReference>
<dbReference type="EC" id="4.2.1.19" evidence="4"/>
<proteinExistence type="inferred from homology"/>
<name>A0A7J0HGL8_9ERIC</name>
<evidence type="ECO:0000256" key="8">
    <source>
        <dbReference type="SAM" id="MobiDB-lite"/>
    </source>
</evidence>
<accession>A0A7J0HGL8</accession>
<dbReference type="Proteomes" id="UP000585474">
    <property type="component" value="Unassembled WGS sequence"/>
</dbReference>
<evidence type="ECO:0000256" key="1">
    <source>
        <dbReference type="ARBA" id="ARBA00001723"/>
    </source>
</evidence>
<dbReference type="PANTHER" id="PTHR23133:SF2">
    <property type="entry name" value="IMIDAZOLEGLYCEROL-PHOSPHATE DEHYDRATASE"/>
    <property type="match status" value="1"/>
</dbReference>
<feature type="region of interest" description="Disordered" evidence="8">
    <location>
        <begin position="1"/>
        <end position="21"/>
    </location>
</feature>
<evidence type="ECO:0000313" key="10">
    <source>
        <dbReference type="Proteomes" id="UP000585474"/>
    </source>
</evidence>
<dbReference type="InterPro" id="IPR020565">
    <property type="entry name" value="ImidazoleglycerP_deHydtase_CS"/>
</dbReference>
<dbReference type="AlphaFoldDB" id="A0A7J0HGL8"/>
<feature type="compositionally biased region" description="Low complexity" evidence="8">
    <location>
        <begin position="101"/>
        <end position="119"/>
    </location>
</feature>